<dbReference type="AlphaFoldDB" id="A0A015N156"/>
<evidence type="ECO:0000313" key="2">
    <source>
        <dbReference type="Proteomes" id="UP000022910"/>
    </source>
</evidence>
<accession>A0A015N156</accession>
<dbReference type="OrthoDB" id="2393739at2759"/>
<dbReference type="EMBL" id="JEMT01015014">
    <property type="protein sequence ID" value="EXX72813.1"/>
    <property type="molecule type" value="Genomic_DNA"/>
</dbReference>
<comment type="caution">
    <text evidence="1">The sequence shown here is derived from an EMBL/GenBank/DDBJ whole genome shotgun (WGS) entry which is preliminary data.</text>
</comment>
<dbReference type="Proteomes" id="UP000022910">
    <property type="component" value="Unassembled WGS sequence"/>
</dbReference>
<reference evidence="1 2" key="1">
    <citation type="submission" date="2014-02" db="EMBL/GenBank/DDBJ databases">
        <title>Single nucleus genome sequencing reveals high similarity among nuclei of an endomycorrhizal fungus.</title>
        <authorList>
            <person name="Lin K."/>
            <person name="Geurts R."/>
            <person name="Zhang Z."/>
            <person name="Limpens E."/>
            <person name="Saunders D.G."/>
            <person name="Mu D."/>
            <person name="Pang E."/>
            <person name="Cao H."/>
            <person name="Cha H."/>
            <person name="Lin T."/>
            <person name="Zhou Q."/>
            <person name="Shang Y."/>
            <person name="Li Y."/>
            <person name="Ivanov S."/>
            <person name="Sharma T."/>
            <person name="Velzen R.V."/>
            <person name="Ruijter N.D."/>
            <person name="Aanen D.K."/>
            <person name="Win J."/>
            <person name="Kamoun S."/>
            <person name="Bisseling T."/>
            <person name="Huang S."/>
        </authorList>
    </citation>
    <scope>NUCLEOTIDE SEQUENCE [LARGE SCALE GENOMIC DNA]</scope>
    <source>
        <strain evidence="2">DAOM197198w</strain>
    </source>
</reference>
<name>A0A015N156_RHIIW</name>
<gene>
    <name evidence="1" type="ORF">RirG_065800</name>
</gene>
<sequence length="292" mass="33749">MSFLKIQQRVSYRDKISRAGIIDTNRDRNSAAGYIFDIDGTSLPHKIIERLRIWPATDDIQECTRVAFNEALSLTKYIHTIFFKNNRRIIKKSKVNNNDIDNHEESSISEFIAHIEKMTDVIYDEEDNQHNELNELINTSDEASLNRSSIVGNAALEISRILSDSQNENDQLYEENSDDDENEEIIQQLPSFGEFPDIQYIIQHSRPIPITFTHFNNFFTDDILNIITLLQIHQCHDAFSRNLQSNSHQIVNRNNNQIQEINGNAVNELITEITANNIDKIKEEDDGKEGKD</sequence>
<dbReference type="HOGENOM" id="CLU_953582_0_0_1"/>
<proteinExistence type="predicted"/>
<evidence type="ECO:0000313" key="1">
    <source>
        <dbReference type="EMBL" id="EXX72813.1"/>
    </source>
</evidence>
<keyword evidence="2" id="KW-1185">Reference proteome</keyword>
<protein>
    <submittedName>
        <fullName evidence="1">Uncharacterized protein</fullName>
    </submittedName>
</protein>
<organism evidence="1 2">
    <name type="scientific">Rhizophagus irregularis (strain DAOM 197198w)</name>
    <name type="common">Glomus intraradices</name>
    <dbReference type="NCBI Taxonomy" id="1432141"/>
    <lineage>
        <taxon>Eukaryota</taxon>
        <taxon>Fungi</taxon>
        <taxon>Fungi incertae sedis</taxon>
        <taxon>Mucoromycota</taxon>
        <taxon>Glomeromycotina</taxon>
        <taxon>Glomeromycetes</taxon>
        <taxon>Glomerales</taxon>
        <taxon>Glomeraceae</taxon>
        <taxon>Rhizophagus</taxon>
    </lineage>
</organism>